<dbReference type="RefSeq" id="WP_102875676.1">
    <property type="nucleotide sequence ID" value="NZ_CP010603.1"/>
</dbReference>
<gene>
    <name evidence="2" type="ORF">PhaeoP66_04367</name>
</gene>
<organism evidence="2 3">
    <name type="scientific">Phaeobacter inhibens</name>
    <dbReference type="NCBI Taxonomy" id="221822"/>
    <lineage>
        <taxon>Bacteria</taxon>
        <taxon>Pseudomonadati</taxon>
        <taxon>Pseudomonadota</taxon>
        <taxon>Alphaproteobacteria</taxon>
        <taxon>Rhodobacterales</taxon>
        <taxon>Roseobacteraceae</taxon>
        <taxon>Phaeobacter</taxon>
    </lineage>
</organism>
<proteinExistence type="predicted"/>
<sequence length="581" mass="64753">MSIFNFSDSESLGSVISVDTAAVTIRVDDLDRLKRLQVNRLVVLQSSKPGQHLIGIVVKITRKPDTRELEEVELGDEDLVPNENNLVKVTLIGTLLDRVGTDQNVFRRTLETVPEIDANCFSLDGERLTKFMQVISDVKTDGPKLSLGHFTLDDEAVAYLNGNKLFQRHAVIVGSTGSGKSWTTARLLDQIAELPQANAVLFDIHGEYRPLKSEAFRHLRIAGPSDIEHNRGLADGVLHLPYWLLGYEALLSLFVDRSDQNAPNQSMIMTRAVVEAKKSSLDPVEHKEILENFTIDSPVPFDINTVLDKLKKLDEEMVPGTGNREKQGPYHGKLSRLIGRLEAKRHDRRLAFLFQPPPECMDMAWLEQMVHAISAGRGAQDNNEGGIKIIDFSEVPSDVLPLMVSLLAQILFSTSLWTKSDKRHPIAIMCDEAHLYIPERMQADSSDAVAVEIFERIAKEGRKYGIGLVVISQRPSEVNRTVLSQCNNVVAMRLTNSDDQSVIKRLLPDSLGSFGDLLPVLDIGEALVVGDASLLPTRIRIAEPKMKPDSQTVAFWDRWNEDTPISDTQISISSWRKQSSS</sequence>
<dbReference type="InterPro" id="IPR002789">
    <property type="entry name" value="HerA_central"/>
</dbReference>
<dbReference type="Gene3D" id="3.40.50.300">
    <property type="entry name" value="P-loop containing nucleotide triphosphate hydrolases"/>
    <property type="match status" value="2"/>
</dbReference>
<evidence type="ECO:0000313" key="2">
    <source>
        <dbReference type="EMBL" id="AUQ97093.1"/>
    </source>
</evidence>
<dbReference type="InterPro" id="IPR027417">
    <property type="entry name" value="P-loop_NTPase"/>
</dbReference>
<keyword evidence="2" id="KW-0614">Plasmid</keyword>
<dbReference type="PANTHER" id="PTHR42957:SF1">
    <property type="entry name" value="HELICASE MJ1565-RELATED"/>
    <property type="match status" value="1"/>
</dbReference>
<accession>A0ABM6RKQ1</accession>
<dbReference type="InterPro" id="IPR008571">
    <property type="entry name" value="HerA-like"/>
</dbReference>
<protein>
    <submittedName>
        <fullName evidence="2">Type IV secretory pathway, VirB4 component</fullName>
    </submittedName>
</protein>
<reference evidence="2 3" key="1">
    <citation type="journal article" date="2017" name="Genome Biol. Evol.">
        <title>Trajectories and Drivers of Genome Evolution in Surface-Associated Marine Phaeobacter.</title>
        <authorList>
            <person name="Freese H.M."/>
            <person name="Sikorski J."/>
            <person name="Bunk B."/>
            <person name="Scheuner C."/>
            <person name="Meier-Kolthoff J.P."/>
            <person name="Sproer C."/>
            <person name="Gram L."/>
            <person name="Overmann J."/>
        </authorList>
    </citation>
    <scope>NUCLEOTIDE SEQUENCE [LARGE SCALE GENOMIC DNA]</scope>
    <source>
        <strain evidence="2 3">P66</strain>
    </source>
</reference>
<feature type="domain" description="Helicase HerA central" evidence="1">
    <location>
        <begin position="147"/>
        <end position="408"/>
    </location>
</feature>
<keyword evidence="3" id="KW-1185">Reference proteome</keyword>
<evidence type="ECO:0000313" key="3">
    <source>
        <dbReference type="Proteomes" id="UP000236536"/>
    </source>
</evidence>
<name>A0ABM6RKQ1_9RHOB</name>
<dbReference type="CDD" id="cd01127">
    <property type="entry name" value="TrwB_TraG_TraD_VirD4"/>
    <property type="match status" value="1"/>
</dbReference>
<dbReference type="EMBL" id="CP010709">
    <property type="protein sequence ID" value="AUQ97093.1"/>
    <property type="molecule type" value="Genomic_DNA"/>
</dbReference>
<dbReference type="PANTHER" id="PTHR42957">
    <property type="entry name" value="HELICASE MJ1565-RELATED"/>
    <property type="match status" value="1"/>
</dbReference>
<reference evidence="2 3" key="2">
    <citation type="journal article" date="2017" name="Int. J. Syst. Evol. Microbiol.">
        <title>Adaptation of Surface-Associated Bacteria to the Open Ocean: A Genomically Distinct Subpopulation of Phaeobacter gallaeciensis Colonizes Pacific Mesozooplankton.</title>
        <authorList>
            <person name="Freese H.M."/>
            <person name="Methner A."/>
            <person name="Overmann J."/>
        </authorList>
    </citation>
    <scope>NUCLEOTIDE SEQUENCE [LARGE SCALE GENOMIC DNA]</scope>
    <source>
        <strain evidence="2 3">P66</strain>
    </source>
</reference>
<dbReference type="SUPFAM" id="SSF52540">
    <property type="entry name" value="P-loop containing nucleoside triphosphate hydrolases"/>
    <property type="match status" value="1"/>
</dbReference>
<evidence type="ECO:0000259" key="1">
    <source>
        <dbReference type="Pfam" id="PF01935"/>
    </source>
</evidence>
<dbReference type="Proteomes" id="UP000236536">
    <property type="component" value="Plasmid pP66_d"/>
</dbReference>
<dbReference type="Pfam" id="PF01935">
    <property type="entry name" value="DUF87"/>
    <property type="match status" value="1"/>
</dbReference>
<geneLocation type="plasmid" evidence="2 3">
    <name>pP66_d</name>
</geneLocation>